<feature type="region of interest" description="Disordered" evidence="1">
    <location>
        <begin position="130"/>
        <end position="209"/>
    </location>
</feature>
<name>A0A2G3AN08_CAPAN</name>
<reference evidence="2 3" key="2">
    <citation type="journal article" date="2017" name="Genome Biol.">
        <title>New reference genome sequences of hot pepper reveal the massive evolution of plant disease-resistance genes by retroduplication.</title>
        <authorList>
            <person name="Kim S."/>
            <person name="Park J."/>
            <person name="Yeom S.I."/>
            <person name="Kim Y.M."/>
            <person name="Seo E."/>
            <person name="Kim K.T."/>
            <person name="Kim M.S."/>
            <person name="Lee J.M."/>
            <person name="Cheong K."/>
            <person name="Shin H.S."/>
            <person name="Kim S.B."/>
            <person name="Han K."/>
            <person name="Lee J."/>
            <person name="Park M."/>
            <person name="Lee H.A."/>
            <person name="Lee H.Y."/>
            <person name="Lee Y."/>
            <person name="Oh S."/>
            <person name="Lee J.H."/>
            <person name="Choi E."/>
            <person name="Choi E."/>
            <person name="Lee S.E."/>
            <person name="Jeon J."/>
            <person name="Kim H."/>
            <person name="Choi G."/>
            <person name="Song H."/>
            <person name="Lee J."/>
            <person name="Lee S.C."/>
            <person name="Kwon J.K."/>
            <person name="Lee H.Y."/>
            <person name="Koo N."/>
            <person name="Hong Y."/>
            <person name="Kim R.W."/>
            <person name="Kang W.H."/>
            <person name="Huh J.H."/>
            <person name="Kang B.C."/>
            <person name="Yang T.J."/>
            <person name="Lee Y.H."/>
            <person name="Bennetzen J.L."/>
            <person name="Choi D."/>
        </authorList>
    </citation>
    <scope>NUCLEOTIDE SEQUENCE [LARGE SCALE GENOMIC DNA]</scope>
    <source>
        <strain evidence="3">cv. CM334</strain>
    </source>
</reference>
<organism evidence="2 3">
    <name type="scientific">Capsicum annuum</name>
    <name type="common">Capsicum pepper</name>
    <dbReference type="NCBI Taxonomy" id="4072"/>
    <lineage>
        <taxon>Eukaryota</taxon>
        <taxon>Viridiplantae</taxon>
        <taxon>Streptophyta</taxon>
        <taxon>Embryophyta</taxon>
        <taxon>Tracheophyta</taxon>
        <taxon>Spermatophyta</taxon>
        <taxon>Magnoliopsida</taxon>
        <taxon>eudicotyledons</taxon>
        <taxon>Gunneridae</taxon>
        <taxon>Pentapetalae</taxon>
        <taxon>asterids</taxon>
        <taxon>lamiids</taxon>
        <taxon>Solanales</taxon>
        <taxon>Solanaceae</taxon>
        <taxon>Solanoideae</taxon>
        <taxon>Capsiceae</taxon>
        <taxon>Capsicum</taxon>
    </lineage>
</organism>
<comment type="caution">
    <text evidence="2">The sequence shown here is derived from an EMBL/GenBank/DDBJ whole genome shotgun (WGS) entry which is preliminary data.</text>
</comment>
<keyword evidence="3" id="KW-1185">Reference proteome</keyword>
<sequence>MEDLKNFMKTRKSEVQNDLDAVKIAEIYILGRVLLLGRPAKAIYANLIMILADKTLCREFEWGELSFNETLSSLKPTKTTVGASYHLVSFSYAFMKGAVEAFSLEHELSSNNDSEDKRFNVLNEKLDVKPDGAIQSDKQMDNLQDEPSHDPMVHDQSDDPHKHTENESSEKKWTDKEGKNVEGHSVEKEEATEERVIGLRPLNMEDLRQ</sequence>
<gene>
    <name evidence="2" type="ORF">T459_03425</name>
</gene>
<evidence type="ECO:0000313" key="3">
    <source>
        <dbReference type="Proteomes" id="UP000222542"/>
    </source>
</evidence>
<evidence type="ECO:0000313" key="2">
    <source>
        <dbReference type="EMBL" id="PHT95543.1"/>
    </source>
</evidence>
<dbReference type="Gramene" id="PHT95543">
    <property type="protein sequence ID" value="PHT95543"/>
    <property type="gene ID" value="T459_03425"/>
</dbReference>
<dbReference type="PANTHER" id="PTHR48449">
    <property type="entry name" value="DUF1985 DOMAIN-CONTAINING PROTEIN"/>
    <property type="match status" value="1"/>
</dbReference>
<dbReference type="AlphaFoldDB" id="A0A2G3AN08"/>
<accession>A0A2G3AN08</accession>
<evidence type="ECO:0000256" key="1">
    <source>
        <dbReference type="SAM" id="MobiDB-lite"/>
    </source>
</evidence>
<dbReference type="EMBL" id="AYRZ02000001">
    <property type="protein sequence ID" value="PHT95543.1"/>
    <property type="molecule type" value="Genomic_DNA"/>
</dbReference>
<proteinExistence type="predicted"/>
<dbReference type="PANTHER" id="PTHR48449:SF1">
    <property type="entry name" value="DUF1985 DOMAIN-CONTAINING PROTEIN"/>
    <property type="match status" value="1"/>
</dbReference>
<feature type="compositionally biased region" description="Basic and acidic residues" evidence="1">
    <location>
        <begin position="146"/>
        <end position="209"/>
    </location>
</feature>
<protein>
    <recommendedName>
        <fullName evidence="4">DUF1985 domain-containing protein</fullName>
    </recommendedName>
</protein>
<reference evidence="2 3" key="1">
    <citation type="journal article" date="2014" name="Nat. Genet.">
        <title>Genome sequence of the hot pepper provides insights into the evolution of pungency in Capsicum species.</title>
        <authorList>
            <person name="Kim S."/>
            <person name="Park M."/>
            <person name="Yeom S.I."/>
            <person name="Kim Y.M."/>
            <person name="Lee J.M."/>
            <person name="Lee H.A."/>
            <person name="Seo E."/>
            <person name="Choi J."/>
            <person name="Cheong K."/>
            <person name="Kim K.T."/>
            <person name="Jung K."/>
            <person name="Lee G.W."/>
            <person name="Oh S.K."/>
            <person name="Bae C."/>
            <person name="Kim S.B."/>
            <person name="Lee H.Y."/>
            <person name="Kim S.Y."/>
            <person name="Kim M.S."/>
            <person name="Kang B.C."/>
            <person name="Jo Y.D."/>
            <person name="Yang H.B."/>
            <person name="Jeong H.J."/>
            <person name="Kang W.H."/>
            <person name="Kwon J.K."/>
            <person name="Shin C."/>
            <person name="Lim J.Y."/>
            <person name="Park J.H."/>
            <person name="Huh J.H."/>
            <person name="Kim J.S."/>
            <person name="Kim B.D."/>
            <person name="Cohen O."/>
            <person name="Paran I."/>
            <person name="Suh M.C."/>
            <person name="Lee S.B."/>
            <person name="Kim Y.K."/>
            <person name="Shin Y."/>
            <person name="Noh S.J."/>
            <person name="Park J."/>
            <person name="Seo Y.S."/>
            <person name="Kwon S.Y."/>
            <person name="Kim H.A."/>
            <person name="Park J.M."/>
            <person name="Kim H.J."/>
            <person name="Choi S.B."/>
            <person name="Bosland P.W."/>
            <person name="Reeves G."/>
            <person name="Jo S.H."/>
            <person name="Lee B.W."/>
            <person name="Cho H.T."/>
            <person name="Choi H.S."/>
            <person name="Lee M.S."/>
            <person name="Yu Y."/>
            <person name="Do Choi Y."/>
            <person name="Park B.S."/>
            <person name="van Deynze A."/>
            <person name="Ashrafi H."/>
            <person name="Hill T."/>
            <person name="Kim W.T."/>
            <person name="Pai H.S."/>
            <person name="Ahn H.K."/>
            <person name="Yeam I."/>
            <person name="Giovannoni J.J."/>
            <person name="Rose J.K."/>
            <person name="Sorensen I."/>
            <person name="Lee S.J."/>
            <person name="Kim R.W."/>
            <person name="Choi I.Y."/>
            <person name="Choi B.S."/>
            <person name="Lim J.S."/>
            <person name="Lee Y.H."/>
            <person name="Choi D."/>
        </authorList>
    </citation>
    <scope>NUCLEOTIDE SEQUENCE [LARGE SCALE GENOMIC DNA]</scope>
    <source>
        <strain evidence="3">cv. CM334</strain>
    </source>
</reference>
<evidence type="ECO:0008006" key="4">
    <source>
        <dbReference type="Google" id="ProtNLM"/>
    </source>
</evidence>
<dbReference type="Proteomes" id="UP000222542">
    <property type="component" value="Unassembled WGS sequence"/>
</dbReference>